<evidence type="ECO:0000313" key="1">
    <source>
        <dbReference type="EMBL" id="MBY6319601.1"/>
    </source>
</evidence>
<evidence type="ECO:0000313" key="2">
    <source>
        <dbReference type="Proteomes" id="UP001520140"/>
    </source>
</evidence>
<sequence>MSDGVGPEAEVDGIERRWVKACTVWCEMDGAAVVIGLGAGGPAGTRGRQVVFASDSIAAAMADVQFVLGFGPHHTAVTTCSVSSTAHDAELDPWPVLTTELSAVGVRSVYAAPMVGDATRQRCALGSVQLYSARAVVVVPRARALLSLTAHTGFQPPDR</sequence>
<gene>
    <name evidence="1" type="ORF">HQ605_02070</name>
</gene>
<keyword evidence="2" id="KW-1185">Reference proteome</keyword>
<proteinExistence type="predicted"/>
<organism evidence="1 2">
    <name type="scientific">Rhodococcoides kroppenstedtii</name>
    <dbReference type="NCBI Taxonomy" id="293050"/>
    <lineage>
        <taxon>Bacteria</taxon>
        <taxon>Bacillati</taxon>
        <taxon>Actinomycetota</taxon>
        <taxon>Actinomycetes</taxon>
        <taxon>Mycobacteriales</taxon>
        <taxon>Nocardiaceae</taxon>
        <taxon>Rhodococcoides</taxon>
    </lineage>
</organism>
<accession>A0ABS7NNN4</accession>
<name>A0ABS7NNN4_9NOCA</name>
<dbReference type="Proteomes" id="UP001520140">
    <property type="component" value="Unassembled WGS sequence"/>
</dbReference>
<dbReference type="RefSeq" id="WP_222675879.1">
    <property type="nucleotide sequence ID" value="NZ_JABUKF010000002.1"/>
</dbReference>
<protein>
    <submittedName>
        <fullName evidence="1">Uncharacterized protein</fullName>
    </submittedName>
</protein>
<comment type="caution">
    <text evidence="1">The sequence shown here is derived from an EMBL/GenBank/DDBJ whole genome shotgun (WGS) entry which is preliminary data.</text>
</comment>
<reference evidence="1 2" key="1">
    <citation type="submission" date="2020-06" db="EMBL/GenBank/DDBJ databases">
        <title>Taxonomy, biology and ecology of Rhodococcus bacteria occurring in California pistachio and other woody hosts as revealed by genome sequence analyses.</title>
        <authorList>
            <person name="Gai Y."/>
            <person name="Riely B."/>
        </authorList>
    </citation>
    <scope>NUCLEOTIDE SEQUENCE [LARGE SCALE GENOMIC DNA]</scope>
    <source>
        <strain evidence="1 2">BP-284</strain>
    </source>
</reference>
<dbReference type="EMBL" id="JABUKG010000002">
    <property type="protein sequence ID" value="MBY6319601.1"/>
    <property type="molecule type" value="Genomic_DNA"/>
</dbReference>